<dbReference type="SUPFAM" id="SSF52540">
    <property type="entry name" value="P-loop containing nucleoside triphosphate hydrolases"/>
    <property type="match status" value="1"/>
</dbReference>
<keyword evidence="4" id="KW-0378">Hydrolase</keyword>
<dbReference type="Gene3D" id="3.40.50.300">
    <property type="entry name" value="P-loop containing nucleotide triphosphate hydrolases"/>
    <property type="match status" value="2"/>
</dbReference>
<evidence type="ECO:0000256" key="5">
    <source>
        <dbReference type="ARBA" id="ARBA00022806"/>
    </source>
</evidence>
<evidence type="ECO:0000256" key="11">
    <source>
        <dbReference type="ARBA" id="ARBA00044535"/>
    </source>
</evidence>
<dbReference type="Gene3D" id="1.10.10.10">
    <property type="entry name" value="Winged helix-like DNA-binding domain superfamily/Winged helix DNA-binding domain"/>
    <property type="match status" value="1"/>
</dbReference>
<evidence type="ECO:0000256" key="12">
    <source>
        <dbReference type="ARBA" id="ARBA00044550"/>
    </source>
</evidence>
<protein>
    <recommendedName>
        <fullName evidence="11">ATP-dependent DNA helicase RecQ</fullName>
        <ecNumber evidence="10">5.6.2.4</ecNumber>
    </recommendedName>
    <alternativeName>
        <fullName evidence="12">DNA 3'-5' helicase RecQ</fullName>
    </alternativeName>
</protein>
<dbReference type="Pfam" id="PF00271">
    <property type="entry name" value="Helicase_C"/>
    <property type="match status" value="1"/>
</dbReference>
<keyword evidence="8" id="KW-0413">Isomerase</keyword>
<dbReference type="SMART" id="SM00487">
    <property type="entry name" value="DEXDc"/>
    <property type="match status" value="1"/>
</dbReference>
<dbReference type="InterPro" id="IPR036388">
    <property type="entry name" value="WH-like_DNA-bd_sf"/>
</dbReference>
<feature type="domain" description="Helicase ATP-binding" evidence="13">
    <location>
        <begin position="39"/>
        <end position="207"/>
    </location>
</feature>
<dbReference type="Pfam" id="PF00270">
    <property type="entry name" value="DEAD"/>
    <property type="match status" value="1"/>
</dbReference>
<reference evidence="15 16" key="1">
    <citation type="submission" date="2017-02" db="EMBL/GenBank/DDBJ databases">
        <authorList>
            <person name="Peterson S.W."/>
        </authorList>
    </citation>
    <scope>NUCLEOTIDE SEQUENCE [LARGE SCALE GENOMIC DNA]</scope>
    <source>
        <strain evidence="15 16">ATCC 700135</strain>
    </source>
</reference>
<evidence type="ECO:0000256" key="1">
    <source>
        <dbReference type="ARBA" id="ARBA00005446"/>
    </source>
</evidence>
<dbReference type="EMBL" id="FUWL01000003">
    <property type="protein sequence ID" value="SJZ32645.1"/>
    <property type="molecule type" value="Genomic_DNA"/>
</dbReference>
<dbReference type="Pfam" id="PF16124">
    <property type="entry name" value="RecQ_Zn_bind"/>
    <property type="match status" value="1"/>
</dbReference>
<dbReference type="InterPro" id="IPR001650">
    <property type="entry name" value="Helicase_C-like"/>
</dbReference>
<dbReference type="InterPro" id="IPR014001">
    <property type="entry name" value="Helicase_ATP-bd"/>
</dbReference>
<keyword evidence="6" id="KW-0067">ATP-binding</keyword>
<dbReference type="GO" id="GO:0009378">
    <property type="term" value="F:four-way junction helicase activity"/>
    <property type="evidence" value="ECO:0007669"/>
    <property type="project" value="TreeGrafter"/>
</dbReference>
<keyword evidence="5 15" id="KW-0347">Helicase</keyword>
<dbReference type="GO" id="GO:0005737">
    <property type="term" value="C:cytoplasm"/>
    <property type="evidence" value="ECO:0007669"/>
    <property type="project" value="TreeGrafter"/>
</dbReference>
<dbReference type="AlphaFoldDB" id="A0A1T4JR74"/>
<dbReference type="FunFam" id="3.40.50.300:FF:001389">
    <property type="entry name" value="ATP-dependent DNA helicase RecQ"/>
    <property type="match status" value="1"/>
</dbReference>
<proteinExistence type="inferred from homology"/>
<evidence type="ECO:0000259" key="13">
    <source>
        <dbReference type="PROSITE" id="PS51192"/>
    </source>
</evidence>
<dbReference type="GO" id="GO:0006281">
    <property type="term" value="P:DNA repair"/>
    <property type="evidence" value="ECO:0007669"/>
    <property type="project" value="TreeGrafter"/>
</dbReference>
<dbReference type="PANTHER" id="PTHR13710:SF105">
    <property type="entry name" value="ATP-DEPENDENT DNA HELICASE Q1"/>
    <property type="match status" value="1"/>
</dbReference>
<keyword evidence="2" id="KW-0479">Metal-binding</keyword>
<dbReference type="GO" id="GO:0005524">
    <property type="term" value="F:ATP binding"/>
    <property type="evidence" value="ECO:0007669"/>
    <property type="project" value="UniProtKB-KW"/>
</dbReference>
<dbReference type="InterPro" id="IPR011545">
    <property type="entry name" value="DEAD/DEAH_box_helicase_dom"/>
</dbReference>
<evidence type="ECO:0000256" key="9">
    <source>
        <dbReference type="ARBA" id="ARBA00034617"/>
    </source>
</evidence>
<name>A0A1T4JR74_PORCN</name>
<evidence type="ECO:0000256" key="4">
    <source>
        <dbReference type="ARBA" id="ARBA00022801"/>
    </source>
</evidence>
<sequence>MYQELSAMALKYNTSLTPVDILRTYWGYDTFRPMQEEVIASILAGHDTLALMPTGGGKSITFQVPALLCEGLCIVITPLIALMKDQVDTLKSLNLKAAYLHSGLSRRQSLTVLDNCTYGDYKFLYVSPERLANETFLKRLSMLDISFVVVDESHCVSQWGYDFRPSYLAISDFRKFIPDVPVLALTATAPPLVVRDIMDRLSFGEDRKLFKRSFYRKALSYVVRETADKPRELIHIINNVAGSALVYTRSRKRTAEYAALLKDAGISADYYHAGLSSEVKARKQNEWQKGDIRVMVCTNAFGMGIDKNDVRLVVHPDIPTSPENYYQEAGRAGRDNKPSFAVLLFNPNEDERNMYKRLANSYPSKDTVRRIYEALGNFFEIAEGSGQGQLYEFNLFKFCHVFKFQAFQVLSALSLLTIGGFIDYMEDKEFSSRLIFLVSRNSLYNLFEHDQPVYEDIIEAILRSYTGVFTDYAFIDESLISQRTGLSAEVIYKALIDLSRWKVIDYVPGKRSTYIRYTLDRLPKSRIYLTEEIYERRYNSEKERLECMLDYLKSDDKCRVLTLMEYFGETDPKPCGLCDYCRRHTPKALSYRTIDIIESYLSDLHKQGITTVSVKEVSTTLDIPTTHIKEAIDFFISEYAPISWVKEGEIALT</sequence>
<dbReference type="SMART" id="SM00490">
    <property type="entry name" value="HELICc"/>
    <property type="match status" value="1"/>
</dbReference>
<dbReference type="GO" id="GO:0003677">
    <property type="term" value="F:DNA binding"/>
    <property type="evidence" value="ECO:0007669"/>
    <property type="project" value="UniProtKB-KW"/>
</dbReference>
<dbReference type="GO" id="GO:0016787">
    <property type="term" value="F:hydrolase activity"/>
    <property type="evidence" value="ECO:0007669"/>
    <property type="project" value="UniProtKB-KW"/>
</dbReference>
<evidence type="ECO:0000256" key="2">
    <source>
        <dbReference type="ARBA" id="ARBA00022723"/>
    </source>
</evidence>
<dbReference type="GO" id="GO:0046872">
    <property type="term" value="F:metal ion binding"/>
    <property type="evidence" value="ECO:0007669"/>
    <property type="project" value="UniProtKB-KW"/>
</dbReference>
<feature type="domain" description="Helicase C-terminal" evidence="14">
    <location>
        <begin position="232"/>
        <end position="379"/>
    </location>
</feature>
<comment type="catalytic activity">
    <reaction evidence="9">
        <text>Couples ATP hydrolysis with the unwinding of duplex DNA by translocating in the 3'-5' direction.</text>
        <dbReference type="EC" id="5.6.2.4"/>
    </reaction>
</comment>
<dbReference type="CDD" id="cd17920">
    <property type="entry name" value="DEXHc_RecQ"/>
    <property type="match status" value="1"/>
</dbReference>
<evidence type="ECO:0000256" key="8">
    <source>
        <dbReference type="ARBA" id="ARBA00023235"/>
    </source>
</evidence>
<evidence type="ECO:0000313" key="16">
    <source>
        <dbReference type="Proteomes" id="UP000189956"/>
    </source>
</evidence>
<accession>A0A1T4JR74</accession>
<dbReference type="GO" id="GO:0030894">
    <property type="term" value="C:replisome"/>
    <property type="evidence" value="ECO:0007669"/>
    <property type="project" value="TreeGrafter"/>
</dbReference>
<evidence type="ECO:0000313" key="15">
    <source>
        <dbReference type="EMBL" id="SJZ32645.1"/>
    </source>
</evidence>
<dbReference type="PROSITE" id="PS51192">
    <property type="entry name" value="HELICASE_ATP_BIND_1"/>
    <property type="match status" value="1"/>
</dbReference>
<dbReference type="PANTHER" id="PTHR13710">
    <property type="entry name" value="DNA HELICASE RECQ FAMILY MEMBER"/>
    <property type="match status" value="1"/>
</dbReference>
<gene>
    <name evidence="15" type="ORF">SAMN02745205_00307</name>
</gene>
<dbReference type="EC" id="5.6.2.4" evidence="10"/>
<evidence type="ECO:0000256" key="7">
    <source>
        <dbReference type="ARBA" id="ARBA00023125"/>
    </source>
</evidence>
<evidence type="ECO:0000256" key="10">
    <source>
        <dbReference type="ARBA" id="ARBA00034808"/>
    </source>
</evidence>
<dbReference type="GO" id="GO:0006310">
    <property type="term" value="P:DNA recombination"/>
    <property type="evidence" value="ECO:0007669"/>
    <property type="project" value="InterPro"/>
</dbReference>
<keyword evidence="7" id="KW-0238">DNA-binding</keyword>
<evidence type="ECO:0000259" key="14">
    <source>
        <dbReference type="PROSITE" id="PS51194"/>
    </source>
</evidence>
<dbReference type="InterPro" id="IPR032284">
    <property type="entry name" value="RecQ_Zn-bd"/>
</dbReference>
<dbReference type="GO" id="GO:0043138">
    <property type="term" value="F:3'-5' DNA helicase activity"/>
    <property type="evidence" value="ECO:0007669"/>
    <property type="project" value="UniProtKB-EC"/>
</dbReference>
<dbReference type="PROSITE" id="PS51194">
    <property type="entry name" value="HELICASE_CTER"/>
    <property type="match status" value="1"/>
</dbReference>
<dbReference type="InterPro" id="IPR004589">
    <property type="entry name" value="DNA_helicase_ATP-dep_RecQ"/>
</dbReference>
<comment type="similarity">
    <text evidence="1">Belongs to the helicase family. RecQ subfamily.</text>
</comment>
<evidence type="ECO:0000256" key="6">
    <source>
        <dbReference type="ARBA" id="ARBA00022840"/>
    </source>
</evidence>
<dbReference type="RefSeq" id="WP_143735762.1">
    <property type="nucleotide sequence ID" value="NZ_FUWL01000003.1"/>
</dbReference>
<dbReference type="InterPro" id="IPR027417">
    <property type="entry name" value="P-loop_NTPase"/>
</dbReference>
<dbReference type="GO" id="GO:0043590">
    <property type="term" value="C:bacterial nucleoid"/>
    <property type="evidence" value="ECO:0007669"/>
    <property type="project" value="TreeGrafter"/>
</dbReference>
<organism evidence="15 16">
    <name type="scientific">Porphyromonas cangingivalis</name>
    <dbReference type="NCBI Taxonomy" id="36874"/>
    <lineage>
        <taxon>Bacteria</taxon>
        <taxon>Pseudomonadati</taxon>
        <taxon>Bacteroidota</taxon>
        <taxon>Bacteroidia</taxon>
        <taxon>Bacteroidales</taxon>
        <taxon>Porphyromonadaceae</taxon>
        <taxon>Porphyromonas</taxon>
    </lineage>
</organism>
<evidence type="ECO:0000256" key="3">
    <source>
        <dbReference type="ARBA" id="ARBA00022741"/>
    </source>
</evidence>
<dbReference type="Proteomes" id="UP000189956">
    <property type="component" value="Unassembled WGS sequence"/>
</dbReference>
<dbReference type="NCBIfam" id="TIGR00614">
    <property type="entry name" value="recQ_fam"/>
    <property type="match status" value="1"/>
</dbReference>
<keyword evidence="3" id="KW-0547">Nucleotide-binding</keyword>